<feature type="region of interest" description="Disordered" evidence="1">
    <location>
        <begin position="37"/>
        <end position="72"/>
    </location>
</feature>
<evidence type="ECO:0000313" key="2">
    <source>
        <dbReference type="EMBL" id="CAD7402085.1"/>
    </source>
</evidence>
<protein>
    <submittedName>
        <fullName evidence="2">Uncharacterized protein</fullName>
    </submittedName>
</protein>
<reference evidence="2" key="1">
    <citation type="submission" date="2020-11" db="EMBL/GenBank/DDBJ databases">
        <authorList>
            <person name="Tran Van P."/>
        </authorList>
    </citation>
    <scope>NUCLEOTIDE SEQUENCE</scope>
</reference>
<feature type="compositionally biased region" description="Polar residues" evidence="1">
    <location>
        <begin position="52"/>
        <end position="70"/>
    </location>
</feature>
<name>A0A7R9CT81_TIMCR</name>
<gene>
    <name evidence="2" type="ORF">TCEB3V08_LOCUS6303</name>
</gene>
<accession>A0A7R9CT81</accession>
<evidence type="ECO:0000256" key="1">
    <source>
        <dbReference type="SAM" id="MobiDB-lite"/>
    </source>
</evidence>
<sequence>MQHIVKTDKQSILLCGDHKGTIPGDRSEHYNWILHPQLRQAEPPGSKRTHQETPSLPSLWSNPAQPTKTPRQLGDYQAIEETYTCPKRTSLGPSVHERRASSLQLRHGTLRLSITLIRIMKFKCDSRSGVELLSLSRQN</sequence>
<dbReference type="EMBL" id="OC318457">
    <property type="protein sequence ID" value="CAD7402085.1"/>
    <property type="molecule type" value="Genomic_DNA"/>
</dbReference>
<proteinExistence type="predicted"/>
<dbReference type="AlphaFoldDB" id="A0A7R9CT81"/>
<organism evidence="2">
    <name type="scientific">Timema cristinae</name>
    <name type="common">Walking stick</name>
    <dbReference type="NCBI Taxonomy" id="61476"/>
    <lineage>
        <taxon>Eukaryota</taxon>
        <taxon>Metazoa</taxon>
        <taxon>Ecdysozoa</taxon>
        <taxon>Arthropoda</taxon>
        <taxon>Hexapoda</taxon>
        <taxon>Insecta</taxon>
        <taxon>Pterygota</taxon>
        <taxon>Neoptera</taxon>
        <taxon>Polyneoptera</taxon>
        <taxon>Phasmatodea</taxon>
        <taxon>Timematodea</taxon>
        <taxon>Timematoidea</taxon>
        <taxon>Timematidae</taxon>
        <taxon>Timema</taxon>
    </lineage>
</organism>